<dbReference type="Proteomes" id="UP000032287">
    <property type="component" value="Unassembled WGS sequence"/>
</dbReference>
<dbReference type="AlphaFoldDB" id="A0A0D1LPZ1"/>
<comment type="caution">
    <text evidence="1">The sequence shown here is derived from an EMBL/GenBank/DDBJ whole genome shotgun (WGS) entry which is preliminary data.</text>
</comment>
<dbReference type="EMBL" id="JWHU01000017">
    <property type="protein sequence ID" value="KIU20651.1"/>
    <property type="molecule type" value="Genomic_DNA"/>
</dbReference>
<dbReference type="PATRIC" id="fig|137591.25.peg.1091"/>
<proteinExistence type="predicted"/>
<gene>
    <name evidence="1" type="ORF">QX99_01121</name>
</gene>
<protein>
    <submittedName>
        <fullName evidence="1">Uncharacterized protein</fullName>
    </submittedName>
</protein>
<accession>A0A0D1LPZ1</accession>
<evidence type="ECO:0000313" key="2">
    <source>
        <dbReference type="Proteomes" id="UP000032287"/>
    </source>
</evidence>
<organism evidence="1 2">
    <name type="scientific">Weissella cibaria</name>
    <dbReference type="NCBI Taxonomy" id="137591"/>
    <lineage>
        <taxon>Bacteria</taxon>
        <taxon>Bacillati</taxon>
        <taxon>Bacillota</taxon>
        <taxon>Bacilli</taxon>
        <taxon>Lactobacillales</taxon>
        <taxon>Lactobacillaceae</taxon>
        <taxon>Weissella</taxon>
    </lineage>
</organism>
<evidence type="ECO:0000313" key="1">
    <source>
        <dbReference type="EMBL" id="KIU20651.1"/>
    </source>
</evidence>
<keyword evidence="2" id="KW-1185">Reference proteome</keyword>
<sequence>MGFIIIMILVALFVYTQSRKRRHDHEMRQKADYLEGKFEDITKK</sequence>
<name>A0A0D1LPZ1_9LACO</name>
<reference evidence="1 2" key="1">
    <citation type="journal article" date="2015" name="Microbiology (Mosc.)">
        <title>Genomics of the Weissella cibaria species with an examination of its metabolic traits.</title>
        <authorList>
            <person name="Lynch K.M."/>
            <person name="Lucid A."/>
            <person name="Arendt E.K."/>
            <person name="Sleator R.D."/>
            <person name="Lucey B."/>
            <person name="Coffey A."/>
        </authorList>
    </citation>
    <scope>NUCLEOTIDE SEQUENCE [LARGE SCALE GENOMIC DNA]</scope>
    <source>
        <strain evidence="1 2">MG1</strain>
    </source>
</reference>
<dbReference type="RefSeq" id="WP_257739369.1">
    <property type="nucleotide sequence ID" value="NZ_CP012873.1"/>
</dbReference>